<feature type="transmembrane region" description="Helical" evidence="9">
    <location>
        <begin position="91"/>
        <end position="112"/>
    </location>
</feature>
<evidence type="ECO:0000256" key="7">
    <source>
        <dbReference type="ARBA" id="ARBA00023136"/>
    </source>
</evidence>
<feature type="domain" description="Tripartite ATP-independent periplasmic transporters DctQ component" evidence="10">
    <location>
        <begin position="29"/>
        <end position="155"/>
    </location>
</feature>
<dbReference type="AlphaFoldDB" id="A0A1N7C1S4"/>
<dbReference type="Proteomes" id="UP000215545">
    <property type="component" value="Unassembled WGS sequence"/>
</dbReference>
<evidence type="ECO:0000256" key="5">
    <source>
        <dbReference type="ARBA" id="ARBA00022692"/>
    </source>
</evidence>
<dbReference type="InterPro" id="IPR007387">
    <property type="entry name" value="TRAP_DctQ"/>
</dbReference>
<reference evidence="11" key="3">
    <citation type="submission" date="2017-03" db="EMBL/GenBank/DDBJ databases">
        <authorList>
            <person name="Dastager S.G."/>
            <person name="Neurgaonkar P.S."/>
            <person name="Dharne M.S."/>
        </authorList>
    </citation>
    <scope>NUCLEOTIDE SEQUENCE</scope>
    <source>
        <strain evidence="11">DSM 25145</strain>
    </source>
</reference>
<evidence type="ECO:0000256" key="8">
    <source>
        <dbReference type="ARBA" id="ARBA00038436"/>
    </source>
</evidence>
<evidence type="ECO:0000313" key="11">
    <source>
        <dbReference type="EMBL" id="OXS74200.1"/>
    </source>
</evidence>
<evidence type="ECO:0000256" key="2">
    <source>
        <dbReference type="ARBA" id="ARBA00022448"/>
    </source>
</evidence>
<sequence length="164" mass="18079">MSEEKKPNIFFSILNKITDVAAATLAAAICLVVVLQIIGREIGTPAPWTEEVTRFLFLWLVFLGIGIGFRQAESARVTILLKYAPVTVKKIGVVIYAVASIAFFAYMMIYGIEMISQQISMGETSAVLLLPMWIIGMCLPLSALIGIINVVQSLLYHRELIEKG</sequence>
<comment type="similarity">
    <text evidence="8">Belongs to the TRAP transporter small permease family.</text>
</comment>
<organism evidence="12 13">
    <name type="scientific">Domibacillus enclensis</name>
    <dbReference type="NCBI Taxonomy" id="1017273"/>
    <lineage>
        <taxon>Bacteria</taxon>
        <taxon>Bacillati</taxon>
        <taxon>Bacillota</taxon>
        <taxon>Bacilli</taxon>
        <taxon>Bacillales</taxon>
        <taxon>Bacillaceae</taxon>
        <taxon>Domibacillus</taxon>
    </lineage>
</organism>
<name>A0A1N7C1S4_9BACI</name>
<evidence type="ECO:0000256" key="4">
    <source>
        <dbReference type="ARBA" id="ARBA00022519"/>
    </source>
</evidence>
<evidence type="ECO:0000256" key="1">
    <source>
        <dbReference type="ARBA" id="ARBA00004429"/>
    </source>
</evidence>
<dbReference type="InterPro" id="IPR055348">
    <property type="entry name" value="DctQ"/>
</dbReference>
<evidence type="ECO:0000256" key="3">
    <source>
        <dbReference type="ARBA" id="ARBA00022475"/>
    </source>
</evidence>
<dbReference type="GO" id="GO:0022857">
    <property type="term" value="F:transmembrane transporter activity"/>
    <property type="evidence" value="ECO:0007669"/>
    <property type="project" value="TreeGrafter"/>
</dbReference>
<dbReference type="OrthoDB" id="2086825at2"/>
<evidence type="ECO:0000256" key="6">
    <source>
        <dbReference type="ARBA" id="ARBA00022989"/>
    </source>
</evidence>
<dbReference type="PANTHER" id="PTHR35011:SF2">
    <property type="entry name" value="2,3-DIKETO-L-GULONATE TRAP TRANSPORTER SMALL PERMEASE PROTEIN YIAM"/>
    <property type="match status" value="1"/>
</dbReference>
<gene>
    <name evidence="11" type="ORF">B1B05_17145</name>
    <name evidence="12" type="ORF">SAMN05443094_11125</name>
</gene>
<evidence type="ECO:0000256" key="9">
    <source>
        <dbReference type="SAM" id="Phobius"/>
    </source>
</evidence>
<dbReference type="Proteomes" id="UP000186385">
    <property type="component" value="Unassembled WGS sequence"/>
</dbReference>
<protein>
    <submittedName>
        <fullName evidence="11">TRAP transporter small permease protein</fullName>
    </submittedName>
    <submittedName>
        <fullName evidence="12">TRAP-type C4-dicarboxylate transport system, small permease component</fullName>
    </submittedName>
</protein>
<comment type="subcellular location">
    <subcellularLocation>
        <location evidence="1">Cell inner membrane</location>
        <topology evidence="1">Multi-pass membrane protein</topology>
    </subcellularLocation>
</comment>
<evidence type="ECO:0000313" key="14">
    <source>
        <dbReference type="Proteomes" id="UP000215545"/>
    </source>
</evidence>
<proteinExistence type="inferred from homology"/>
<keyword evidence="2" id="KW-0813">Transport</keyword>
<feature type="transmembrane region" description="Helical" evidence="9">
    <location>
        <begin position="52"/>
        <end position="70"/>
    </location>
</feature>
<dbReference type="EMBL" id="MWSK01000011">
    <property type="protein sequence ID" value="OXS74200.1"/>
    <property type="molecule type" value="Genomic_DNA"/>
</dbReference>
<keyword evidence="5 9" id="KW-0812">Transmembrane</keyword>
<keyword evidence="4" id="KW-0997">Cell inner membrane</keyword>
<feature type="transmembrane region" description="Helical" evidence="9">
    <location>
        <begin position="132"/>
        <end position="156"/>
    </location>
</feature>
<dbReference type="GO" id="GO:0015740">
    <property type="term" value="P:C4-dicarboxylate transport"/>
    <property type="evidence" value="ECO:0007669"/>
    <property type="project" value="TreeGrafter"/>
</dbReference>
<dbReference type="Pfam" id="PF04290">
    <property type="entry name" value="DctQ"/>
    <property type="match status" value="1"/>
</dbReference>
<dbReference type="STRING" id="1017273.SAMN05443094_11125"/>
<dbReference type="PANTHER" id="PTHR35011">
    <property type="entry name" value="2,3-DIKETO-L-GULONATE TRAP TRANSPORTER SMALL PERMEASE PROTEIN YIAM"/>
    <property type="match status" value="1"/>
</dbReference>
<keyword evidence="14" id="KW-1185">Reference proteome</keyword>
<reference evidence="14" key="2">
    <citation type="submission" date="2017-03" db="EMBL/GenBank/DDBJ databases">
        <title>Bacillus sp. V-88(T) DSM27956, whole genome shotgun sequencing project.</title>
        <authorList>
            <person name="Dastager S.G."/>
            <person name="Neurgaonkar P.S."/>
            <person name="Dharne M.S."/>
        </authorList>
    </citation>
    <scope>NUCLEOTIDE SEQUENCE [LARGE SCALE GENOMIC DNA]</scope>
    <source>
        <strain evidence="14">DSM 25145</strain>
    </source>
</reference>
<dbReference type="RefSeq" id="WP_045850771.1">
    <property type="nucleotide sequence ID" value="NZ_FTLX01000011.1"/>
</dbReference>
<evidence type="ECO:0000313" key="12">
    <source>
        <dbReference type="EMBL" id="SIR57512.1"/>
    </source>
</evidence>
<dbReference type="EMBL" id="FTLX01000011">
    <property type="protein sequence ID" value="SIR57512.1"/>
    <property type="molecule type" value="Genomic_DNA"/>
</dbReference>
<dbReference type="GO" id="GO:0005886">
    <property type="term" value="C:plasma membrane"/>
    <property type="evidence" value="ECO:0007669"/>
    <property type="project" value="UniProtKB-SubCell"/>
</dbReference>
<feature type="transmembrane region" description="Helical" evidence="9">
    <location>
        <begin position="20"/>
        <end position="40"/>
    </location>
</feature>
<evidence type="ECO:0000313" key="13">
    <source>
        <dbReference type="Proteomes" id="UP000186385"/>
    </source>
</evidence>
<evidence type="ECO:0000259" key="10">
    <source>
        <dbReference type="Pfam" id="PF04290"/>
    </source>
</evidence>
<keyword evidence="3" id="KW-1003">Cell membrane</keyword>
<reference evidence="12 13" key="1">
    <citation type="submission" date="2017-01" db="EMBL/GenBank/DDBJ databases">
        <authorList>
            <person name="Mah S.A."/>
            <person name="Swanson W.J."/>
            <person name="Moy G.W."/>
            <person name="Vacquier V.D."/>
        </authorList>
    </citation>
    <scope>NUCLEOTIDE SEQUENCE [LARGE SCALE GENOMIC DNA]</scope>
    <source>
        <strain evidence="12 13">NIO-1016</strain>
    </source>
</reference>
<keyword evidence="6 9" id="KW-1133">Transmembrane helix</keyword>
<accession>A0A1N7C1S4</accession>
<keyword evidence="7 9" id="KW-0472">Membrane</keyword>